<protein>
    <submittedName>
        <fullName evidence="2">Uncharacterized protein</fullName>
    </submittedName>
</protein>
<gene>
    <name evidence="2" type="ORF">C8A00DRAFT_29677</name>
</gene>
<organism evidence="2 3">
    <name type="scientific">Chaetomidium leptoderma</name>
    <dbReference type="NCBI Taxonomy" id="669021"/>
    <lineage>
        <taxon>Eukaryota</taxon>
        <taxon>Fungi</taxon>
        <taxon>Dikarya</taxon>
        <taxon>Ascomycota</taxon>
        <taxon>Pezizomycotina</taxon>
        <taxon>Sordariomycetes</taxon>
        <taxon>Sordariomycetidae</taxon>
        <taxon>Sordariales</taxon>
        <taxon>Chaetomiaceae</taxon>
        <taxon>Chaetomidium</taxon>
    </lineage>
</organism>
<sequence length="217" mass="25313">MALNALLSKQLAEAEAAKQLAEAEAAKQRRRLFAIDKLTNEEDWPRWNERFLCVLKRAELDKYVLEEVPEPEGDEDAKNRWSKDRVEIDDYILSLIPEDDKTWQIMRCLGWNPAVPDPKKTYDTLELAAIRRETFNSMSKYQERINDLRERLGKTDFGFVKDSGYIWCAIKGIQKEYPDLHNRMAIAKRSDNLSWADLMAEFQQIAITENTHTASSR</sequence>
<name>A0AAN7A0X0_9PEZI</name>
<feature type="coiled-coil region" evidence="1">
    <location>
        <begin position="4"/>
        <end position="31"/>
    </location>
</feature>
<dbReference type="AlphaFoldDB" id="A0AAN7A0X0"/>
<evidence type="ECO:0000256" key="1">
    <source>
        <dbReference type="SAM" id="Coils"/>
    </source>
</evidence>
<evidence type="ECO:0000313" key="3">
    <source>
        <dbReference type="Proteomes" id="UP001302745"/>
    </source>
</evidence>
<evidence type="ECO:0000313" key="2">
    <source>
        <dbReference type="EMBL" id="KAK4157388.1"/>
    </source>
</evidence>
<reference evidence="2" key="1">
    <citation type="journal article" date="2023" name="Mol. Phylogenet. Evol.">
        <title>Genome-scale phylogeny and comparative genomics of the fungal order Sordariales.</title>
        <authorList>
            <person name="Hensen N."/>
            <person name="Bonometti L."/>
            <person name="Westerberg I."/>
            <person name="Brannstrom I.O."/>
            <person name="Guillou S."/>
            <person name="Cros-Aarteil S."/>
            <person name="Calhoun S."/>
            <person name="Haridas S."/>
            <person name="Kuo A."/>
            <person name="Mondo S."/>
            <person name="Pangilinan J."/>
            <person name="Riley R."/>
            <person name="LaButti K."/>
            <person name="Andreopoulos B."/>
            <person name="Lipzen A."/>
            <person name="Chen C."/>
            <person name="Yan M."/>
            <person name="Daum C."/>
            <person name="Ng V."/>
            <person name="Clum A."/>
            <person name="Steindorff A."/>
            <person name="Ohm R.A."/>
            <person name="Martin F."/>
            <person name="Silar P."/>
            <person name="Natvig D.O."/>
            <person name="Lalanne C."/>
            <person name="Gautier V."/>
            <person name="Ament-Velasquez S.L."/>
            <person name="Kruys A."/>
            <person name="Hutchinson M.I."/>
            <person name="Powell A.J."/>
            <person name="Barry K."/>
            <person name="Miller A.N."/>
            <person name="Grigoriev I.V."/>
            <person name="Debuchy R."/>
            <person name="Gladieux P."/>
            <person name="Hiltunen Thoren M."/>
            <person name="Johannesson H."/>
        </authorList>
    </citation>
    <scope>NUCLEOTIDE SEQUENCE</scope>
    <source>
        <strain evidence="2">CBS 538.74</strain>
    </source>
</reference>
<comment type="caution">
    <text evidence="2">The sequence shown here is derived from an EMBL/GenBank/DDBJ whole genome shotgun (WGS) entry which is preliminary data.</text>
</comment>
<proteinExistence type="predicted"/>
<keyword evidence="3" id="KW-1185">Reference proteome</keyword>
<dbReference type="Proteomes" id="UP001302745">
    <property type="component" value="Unassembled WGS sequence"/>
</dbReference>
<keyword evidence="1" id="KW-0175">Coiled coil</keyword>
<reference evidence="2" key="2">
    <citation type="submission" date="2023-05" db="EMBL/GenBank/DDBJ databases">
        <authorList>
            <consortium name="Lawrence Berkeley National Laboratory"/>
            <person name="Steindorff A."/>
            <person name="Hensen N."/>
            <person name="Bonometti L."/>
            <person name="Westerberg I."/>
            <person name="Brannstrom I.O."/>
            <person name="Guillou S."/>
            <person name="Cros-Aarteil S."/>
            <person name="Calhoun S."/>
            <person name="Haridas S."/>
            <person name="Kuo A."/>
            <person name="Mondo S."/>
            <person name="Pangilinan J."/>
            <person name="Riley R."/>
            <person name="Labutti K."/>
            <person name="Andreopoulos B."/>
            <person name="Lipzen A."/>
            <person name="Chen C."/>
            <person name="Yanf M."/>
            <person name="Daum C."/>
            <person name="Ng V."/>
            <person name="Clum A."/>
            <person name="Ohm R."/>
            <person name="Martin F."/>
            <person name="Silar P."/>
            <person name="Natvig D."/>
            <person name="Lalanne C."/>
            <person name="Gautier V."/>
            <person name="Ament-Velasquez S.L."/>
            <person name="Kruys A."/>
            <person name="Hutchinson M.I."/>
            <person name="Powell A.J."/>
            <person name="Barry K."/>
            <person name="Miller A.N."/>
            <person name="Grigoriev I.V."/>
            <person name="Debuchy R."/>
            <person name="Gladieux P."/>
            <person name="Thoren M.H."/>
            <person name="Johannesson H."/>
        </authorList>
    </citation>
    <scope>NUCLEOTIDE SEQUENCE</scope>
    <source>
        <strain evidence="2">CBS 538.74</strain>
    </source>
</reference>
<dbReference type="EMBL" id="MU856851">
    <property type="protein sequence ID" value="KAK4157388.1"/>
    <property type="molecule type" value="Genomic_DNA"/>
</dbReference>
<accession>A0AAN7A0X0</accession>